<feature type="domain" description="C1q" evidence="5">
    <location>
        <begin position="806"/>
        <end position="946"/>
    </location>
</feature>
<evidence type="ECO:0000313" key="6">
    <source>
        <dbReference type="EMBL" id="EFX80332.1"/>
    </source>
</evidence>
<gene>
    <name evidence="6" type="ORF">DAPPUDRAFT_103274</name>
</gene>
<organism evidence="6 7">
    <name type="scientific">Daphnia pulex</name>
    <name type="common">Water flea</name>
    <dbReference type="NCBI Taxonomy" id="6669"/>
    <lineage>
        <taxon>Eukaryota</taxon>
        <taxon>Metazoa</taxon>
        <taxon>Ecdysozoa</taxon>
        <taxon>Arthropoda</taxon>
        <taxon>Crustacea</taxon>
        <taxon>Branchiopoda</taxon>
        <taxon>Diplostraca</taxon>
        <taxon>Cladocera</taxon>
        <taxon>Anomopoda</taxon>
        <taxon>Daphniidae</taxon>
        <taxon>Daphnia</taxon>
    </lineage>
</organism>
<evidence type="ECO:0000259" key="5">
    <source>
        <dbReference type="PROSITE" id="PS50871"/>
    </source>
</evidence>
<dbReference type="PROSITE" id="PS50871">
    <property type="entry name" value="C1Q"/>
    <property type="match status" value="1"/>
</dbReference>
<dbReference type="PANTHER" id="PTHR22923:SF62">
    <property type="entry name" value="CVP18"/>
    <property type="match status" value="1"/>
</dbReference>
<dbReference type="Proteomes" id="UP000000305">
    <property type="component" value="Unassembled WGS sequence"/>
</dbReference>
<dbReference type="PhylomeDB" id="E9GIW1"/>
<evidence type="ECO:0000256" key="3">
    <source>
        <dbReference type="ARBA" id="ARBA00022729"/>
    </source>
</evidence>
<dbReference type="InterPro" id="IPR050822">
    <property type="entry name" value="Cerebellin_Synaptic_Org"/>
</dbReference>
<dbReference type="Gene3D" id="2.60.120.40">
    <property type="match status" value="1"/>
</dbReference>
<dbReference type="SUPFAM" id="SSF49842">
    <property type="entry name" value="TNF-like"/>
    <property type="match status" value="1"/>
</dbReference>
<dbReference type="PANTHER" id="PTHR22923">
    <property type="entry name" value="CEREBELLIN-RELATED"/>
    <property type="match status" value="1"/>
</dbReference>
<evidence type="ECO:0000313" key="7">
    <source>
        <dbReference type="Proteomes" id="UP000000305"/>
    </source>
</evidence>
<dbReference type="SMART" id="SM00110">
    <property type="entry name" value="C1Q"/>
    <property type="match status" value="1"/>
</dbReference>
<comment type="subcellular location">
    <subcellularLocation>
        <location evidence="1">Secreted</location>
    </subcellularLocation>
</comment>
<keyword evidence="2" id="KW-0964">Secreted</keyword>
<evidence type="ECO:0000256" key="4">
    <source>
        <dbReference type="SAM" id="SignalP"/>
    </source>
</evidence>
<dbReference type="InParanoid" id="E9GIW1"/>
<evidence type="ECO:0000256" key="2">
    <source>
        <dbReference type="ARBA" id="ARBA00022525"/>
    </source>
</evidence>
<name>E9GIW1_DAPPU</name>
<proteinExistence type="predicted"/>
<dbReference type="OrthoDB" id="6154955at2759"/>
<feature type="signal peptide" evidence="4">
    <location>
        <begin position="1"/>
        <end position="22"/>
    </location>
</feature>
<feature type="chain" id="PRO_5003237496" evidence="4">
    <location>
        <begin position="23"/>
        <end position="946"/>
    </location>
</feature>
<dbReference type="KEGG" id="dpx:DAPPUDRAFT_103274"/>
<protein>
    <submittedName>
        <fullName evidence="6">C1q and tumor necrosis factor-related protein-like protein 3 isoform b</fullName>
    </submittedName>
</protein>
<sequence length="946" mass="108742">MDRQSVLALVLQILLISAESESQPEAPSSWPAADVIHLSPLAVKSMPYRDFRIKFYRRQNDLIYDVSRRAGENQQPASIGDVRYFYTPIGSLDHRSAVSYHNNVTGESELRFVIHLWDDELEDAIAEYLKNVLKTPVRKEDLEVIPFQRIYLELNTKLQEFVQFESRKAWTHYYVQERYIWPRMKCPSTMDCNKMAEQMRLNPTQFSDCFQLKFLMEAQQRSTQLLKKEISIEASSLVLGRLYSRVESKFQRQNYVLLTPLDTRQLIFESVNKIISQNFDDGAVVDDSNMYASLEQLLVPSKQNMNGQPKNPSDGGWDLLYWEQDENYRPDKLAAIINQIYNLSDSNGKRKLIEVFRLKRDRSKSYSDADLSAMFEKFAFTVGDFLQRIEVVDEPTPDDYDYDVVNVTKVAEDEAHLPSFKRKMMTSEALFSQSGFHVIPDQINQTKSNWDAEFSDISEEHKTLALKMLMASGNFIKWTGKEFVLKPQKFSKLNLAKLRGRQADSRAMFKISVPYLEADMVMNPKIDVNFYWTPERDLKVRLQDALLIVEEKFKQVKSKMTSNYTALVNDREKEIIESTAARLHDALRDIDEKFHQMEFKMKSNYSAMTSNYTALVNDREKEIVESTAARLQDALRDVDEKFQQIEFKMLHDYTTRHEALEENTSKKINELHHLVEQEVSNLGNQTNRQFSEQTAIRNALIQSVKKGQAIALQLSNEAYEESLRQLRAQVNRGAKLGRMPSSCRDLWTIGHSHTGYYIVQGNNNKHPIEILYCDMADRGNASSSSALQRDYSRADSNEKWIGYSDVKTSSVYFYAQRLTTFSQQGAPVPFQAEILNTGGAFRLSDGTFSVPTPGIYHFSFSGLRAAANHFVHVTLQVNGKRFGSAYSGTPESNKVPYRPTSLSLQSVLELRRGDQVRLFLEAGAIGAETPCQDCVHFSGMLLTEYL</sequence>
<dbReference type="HOGENOM" id="CLU_020234_0_0_1"/>
<dbReference type="Pfam" id="PF00386">
    <property type="entry name" value="C1q"/>
    <property type="match status" value="1"/>
</dbReference>
<accession>E9GIW1</accession>
<dbReference type="InterPro" id="IPR008983">
    <property type="entry name" value="Tumour_necrosis_fac-like_dom"/>
</dbReference>
<dbReference type="GO" id="GO:0005615">
    <property type="term" value="C:extracellular space"/>
    <property type="evidence" value="ECO:0000318"/>
    <property type="project" value="GO_Central"/>
</dbReference>
<dbReference type="EMBL" id="GL732547">
    <property type="protein sequence ID" value="EFX80332.1"/>
    <property type="molecule type" value="Genomic_DNA"/>
</dbReference>
<dbReference type="AlphaFoldDB" id="E9GIW1"/>
<keyword evidence="3 4" id="KW-0732">Signal</keyword>
<reference evidence="6 7" key="1">
    <citation type="journal article" date="2011" name="Science">
        <title>The ecoresponsive genome of Daphnia pulex.</title>
        <authorList>
            <person name="Colbourne J.K."/>
            <person name="Pfrender M.E."/>
            <person name="Gilbert D."/>
            <person name="Thomas W.K."/>
            <person name="Tucker A."/>
            <person name="Oakley T.H."/>
            <person name="Tokishita S."/>
            <person name="Aerts A."/>
            <person name="Arnold G.J."/>
            <person name="Basu M.K."/>
            <person name="Bauer D.J."/>
            <person name="Caceres C.E."/>
            <person name="Carmel L."/>
            <person name="Casola C."/>
            <person name="Choi J.H."/>
            <person name="Detter J.C."/>
            <person name="Dong Q."/>
            <person name="Dusheyko S."/>
            <person name="Eads B.D."/>
            <person name="Frohlich T."/>
            <person name="Geiler-Samerotte K.A."/>
            <person name="Gerlach D."/>
            <person name="Hatcher P."/>
            <person name="Jogdeo S."/>
            <person name="Krijgsveld J."/>
            <person name="Kriventseva E.V."/>
            <person name="Kultz D."/>
            <person name="Laforsch C."/>
            <person name="Lindquist E."/>
            <person name="Lopez J."/>
            <person name="Manak J.R."/>
            <person name="Muller J."/>
            <person name="Pangilinan J."/>
            <person name="Patwardhan R.P."/>
            <person name="Pitluck S."/>
            <person name="Pritham E.J."/>
            <person name="Rechtsteiner A."/>
            <person name="Rho M."/>
            <person name="Rogozin I.B."/>
            <person name="Sakarya O."/>
            <person name="Salamov A."/>
            <person name="Schaack S."/>
            <person name="Shapiro H."/>
            <person name="Shiga Y."/>
            <person name="Skalitzky C."/>
            <person name="Smith Z."/>
            <person name="Souvorov A."/>
            <person name="Sung W."/>
            <person name="Tang Z."/>
            <person name="Tsuchiya D."/>
            <person name="Tu H."/>
            <person name="Vos H."/>
            <person name="Wang M."/>
            <person name="Wolf Y.I."/>
            <person name="Yamagata H."/>
            <person name="Yamada T."/>
            <person name="Ye Y."/>
            <person name="Shaw J.R."/>
            <person name="Andrews J."/>
            <person name="Crease T.J."/>
            <person name="Tang H."/>
            <person name="Lucas S.M."/>
            <person name="Robertson H.M."/>
            <person name="Bork P."/>
            <person name="Koonin E.V."/>
            <person name="Zdobnov E.M."/>
            <person name="Grigoriev I.V."/>
            <person name="Lynch M."/>
            <person name="Boore J.L."/>
        </authorList>
    </citation>
    <scope>NUCLEOTIDE SEQUENCE [LARGE SCALE GENOMIC DNA]</scope>
</reference>
<keyword evidence="7" id="KW-1185">Reference proteome</keyword>
<evidence type="ECO:0000256" key="1">
    <source>
        <dbReference type="ARBA" id="ARBA00004613"/>
    </source>
</evidence>
<dbReference type="InterPro" id="IPR001073">
    <property type="entry name" value="C1q_dom"/>
</dbReference>